<name>A0AAE1Z431_9LAMI</name>
<sequence length="180" mass="20213">MGWTADSESHHLYLVGRLLLSKQPKFDALVASARSMLNPVKGLEMKSLAEGRFLIRFNHILDCNRALEGWPLSFEKNTLVLNGIGARSVSGYGSWRATLCICVALNVTLPLVRALRLCTTSGEDLLVSFTYERLQNFCYLCGRLGHGHISIYCKVRFEEGFQDPGDDSPYRQWLRALANS</sequence>
<evidence type="ECO:0000259" key="2">
    <source>
        <dbReference type="Pfam" id="PF14392"/>
    </source>
</evidence>
<evidence type="ECO:0008006" key="5">
    <source>
        <dbReference type="Google" id="ProtNLM"/>
    </source>
</evidence>
<protein>
    <recommendedName>
        <fullName evidence="5">Zinc knuckle CX2CX4HX4C domain-containing protein</fullName>
    </recommendedName>
</protein>
<dbReference type="EMBL" id="JACGWO010000001">
    <property type="protein sequence ID" value="KAK4441840.1"/>
    <property type="molecule type" value="Genomic_DNA"/>
</dbReference>
<reference evidence="3" key="2">
    <citation type="journal article" date="2024" name="Plant">
        <title>Genomic evolution and insights into agronomic trait innovations of Sesamum species.</title>
        <authorList>
            <person name="Miao H."/>
            <person name="Wang L."/>
            <person name="Qu L."/>
            <person name="Liu H."/>
            <person name="Sun Y."/>
            <person name="Le M."/>
            <person name="Wang Q."/>
            <person name="Wei S."/>
            <person name="Zheng Y."/>
            <person name="Lin W."/>
            <person name="Duan Y."/>
            <person name="Cao H."/>
            <person name="Xiong S."/>
            <person name="Wang X."/>
            <person name="Wei L."/>
            <person name="Li C."/>
            <person name="Ma Q."/>
            <person name="Ju M."/>
            <person name="Zhao R."/>
            <person name="Li G."/>
            <person name="Mu C."/>
            <person name="Tian Q."/>
            <person name="Mei H."/>
            <person name="Zhang T."/>
            <person name="Gao T."/>
            <person name="Zhang H."/>
        </authorList>
    </citation>
    <scope>NUCLEOTIDE SEQUENCE</scope>
    <source>
        <strain evidence="3">3651</strain>
    </source>
</reference>
<dbReference type="Pfam" id="PF14392">
    <property type="entry name" value="zf-CCHC_4"/>
    <property type="match status" value="1"/>
</dbReference>
<dbReference type="PANTHER" id="PTHR31286:SF167">
    <property type="entry name" value="OS09G0268800 PROTEIN"/>
    <property type="match status" value="1"/>
</dbReference>
<evidence type="ECO:0000313" key="3">
    <source>
        <dbReference type="EMBL" id="KAK4441840.1"/>
    </source>
</evidence>
<proteinExistence type="predicted"/>
<dbReference type="InterPro" id="IPR025836">
    <property type="entry name" value="Zn_knuckle_CX2CX4HX4C"/>
</dbReference>
<evidence type="ECO:0000259" key="1">
    <source>
        <dbReference type="Pfam" id="PF14111"/>
    </source>
</evidence>
<accession>A0AAE1Z431</accession>
<reference evidence="3" key="1">
    <citation type="submission" date="2020-06" db="EMBL/GenBank/DDBJ databases">
        <authorList>
            <person name="Li T."/>
            <person name="Hu X."/>
            <person name="Zhang T."/>
            <person name="Song X."/>
            <person name="Zhang H."/>
            <person name="Dai N."/>
            <person name="Sheng W."/>
            <person name="Hou X."/>
            <person name="Wei L."/>
        </authorList>
    </citation>
    <scope>NUCLEOTIDE SEQUENCE</scope>
    <source>
        <strain evidence="3">3651</strain>
        <tissue evidence="3">Leaf</tissue>
    </source>
</reference>
<dbReference type="Proteomes" id="UP001293254">
    <property type="component" value="Unassembled WGS sequence"/>
</dbReference>
<dbReference type="Pfam" id="PF14111">
    <property type="entry name" value="DUF4283"/>
    <property type="match status" value="1"/>
</dbReference>
<keyword evidence="4" id="KW-1185">Reference proteome</keyword>
<dbReference type="AlphaFoldDB" id="A0AAE1Z431"/>
<dbReference type="InterPro" id="IPR025558">
    <property type="entry name" value="DUF4283"/>
</dbReference>
<dbReference type="InterPro" id="IPR040256">
    <property type="entry name" value="At4g02000-like"/>
</dbReference>
<evidence type="ECO:0000313" key="4">
    <source>
        <dbReference type="Proteomes" id="UP001293254"/>
    </source>
</evidence>
<feature type="domain" description="Zinc knuckle CX2CX4HX4C" evidence="2">
    <location>
        <begin position="106"/>
        <end position="147"/>
    </location>
</feature>
<organism evidence="3 4">
    <name type="scientific">Sesamum alatum</name>
    <dbReference type="NCBI Taxonomy" id="300844"/>
    <lineage>
        <taxon>Eukaryota</taxon>
        <taxon>Viridiplantae</taxon>
        <taxon>Streptophyta</taxon>
        <taxon>Embryophyta</taxon>
        <taxon>Tracheophyta</taxon>
        <taxon>Spermatophyta</taxon>
        <taxon>Magnoliopsida</taxon>
        <taxon>eudicotyledons</taxon>
        <taxon>Gunneridae</taxon>
        <taxon>Pentapetalae</taxon>
        <taxon>asterids</taxon>
        <taxon>lamiids</taxon>
        <taxon>Lamiales</taxon>
        <taxon>Pedaliaceae</taxon>
        <taxon>Sesamum</taxon>
    </lineage>
</organism>
<gene>
    <name evidence="3" type="ORF">Salat_0518900</name>
</gene>
<comment type="caution">
    <text evidence="3">The sequence shown here is derived from an EMBL/GenBank/DDBJ whole genome shotgun (WGS) entry which is preliminary data.</text>
</comment>
<feature type="domain" description="DUF4283" evidence="1">
    <location>
        <begin position="8"/>
        <end position="81"/>
    </location>
</feature>
<dbReference type="PANTHER" id="PTHR31286">
    <property type="entry name" value="GLYCINE-RICH CELL WALL STRUCTURAL PROTEIN 1.8-LIKE"/>
    <property type="match status" value="1"/>
</dbReference>